<evidence type="ECO:0000313" key="2">
    <source>
        <dbReference type="Proteomes" id="UP001476798"/>
    </source>
</evidence>
<accession>A0ABV0MZW7</accession>
<gene>
    <name evidence="1" type="ORF">GOODEAATRI_008596</name>
</gene>
<organism evidence="1 2">
    <name type="scientific">Goodea atripinnis</name>
    <dbReference type="NCBI Taxonomy" id="208336"/>
    <lineage>
        <taxon>Eukaryota</taxon>
        <taxon>Metazoa</taxon>
        <taxon>Chordata</taxon>
        <taxon>Craniata</taxon>
        <taxon>Vertebrata</taxon>
        <taxon>Euteleostomi</taxon>
        <taxon>Actinopterygii</taxon>
        <taxon>Neopterygii</taxon>
        <taxon>Teleostei</taxon>
        <taxon>Neoteleostei</taxon>
        <taxon>Acanthomorphata</taxon>
        <taxon>Ovalentaria</taxon>
        <taxon>Atherinomorphae</taxon>
        <taxon>Cyprinodontiformes</taxon>
        <taxon>Goodeidae</taxon>
        <taxon>Goodea</taxon>
    </lineage>
</organism>
<evidence type="ECO:0000313" key="1">
    <source>
        <dbReference type="EMBL" id="MEQ2164632.1"/>
    </source>
</evidence>
<sequence length="134" mass="14074">MGLTASAALRQFYCFNFLEASVSSCVSSLRRAAFTNNFNSYPGSGVRALPWISNANSDLIASSSSSSSHCSAPIGPNGGWSSACRDSDQLAHQELVEAGSITAAPHRDLSFKLSVVLHKVVTGFSHGNPRLLAA</sequence>
<proteinExistence type="predicted"/>
<protein>
    <submittedName>
        <fullName evidence="1">Uncharacterized protein</fullName>
    </submittedName>
</protein>
<dbReference type="Proteomes" id="UP001476798">
    <property type="component" value="Unassembled WGS sequence"/>
</dbReference>
<comment type="caution">
    <text evidence="1">The sequence shown here is derived from an EMBL/GenBank/DDBJ whole genome shotgun (WGS) entry which is preliminary data.</text>
</comment>
<dbReference type="EMBL" id="JAHRIO010020453">
    <property type="protein sequence ID" value="MEQ2164632.1"/>
    <property type="molecule type" value="Genomic_DNA"/>
</dbReference>
<reference evidence="1 2" key="1">
    <citation type="submission" date="2021-06" db="EMBL/GenBank/DDBJ databases">
        <authorList>
            <person name="Palmer J.M."/>
        </authorList>
    </citation>
    <scope>NUCLEOTIDE SEQUENCE [LARGE SCALE GENOMIC DNA]</scope>
    <source>
        <strain evidence="1 2">GA_2019</strain>
        <tissue evidence="1">Muscle</tissue>
    </source>
</reference>
<name>A0ABV0MZW7_9TELE</name>
<keyword evidence="2" id="KW-1185">Reference proteome</keyword>